<organism evidence="2 3">
    <name type="scientific">Oceanobacillus piezotolerans</name>
    <dbReference type="NCBI Taxonomy" id="2448030"/>
    <lineage>
        <taxon>Bacteria</taxon>
        <taxon>Bacillati</taxon>
        <taxon>Bacillota</taxon>
        <taxon>Bacilli</taxon>
        <taxon>Bacillales</taxon>
        <taxon>Bacillaceae</taxon>
        <taxon>Oceanobacillus</taxon>
    </lineage>
</organism>
<sequence length="37" mass="4457">MKLRLELFVESIERSVEFYRNILDFNIPKETEGLHSC</sequence>
<dbReference type="OrthoDB" id="9798201at2"/>
<reference evidence="2 3" key="1">
    <citation type="submission" date="2018-10" db="EMBL/GenBank/DDBJ databases">
        <title>Oceanobacillus sp. YLB-02 draft genome.</title>
        <authorList>
            <person name="Yu L."/>
        </authorList>
    </citation>
    <scope>NUCLEOTIDE SEQUENCE [LARGE SCALE GENOMIC DNA]</scope>
    <source>
        <strain evidence="2 3">YLB-02</strain>
    </source>
</reference>
<comment type="caution">
    <text evidence="2">The sequence shown here is derived from an EMBL/GenBank/DDBJ whole genome shotgun (WGS) entry which is preliminary data.</text>
</comment>
<dbReference type="EMBL" id="RCHR01000001">
    <property type="protein sequence ID" value="RLL48478.1"/>
    <property type="molecule type" value="Genomic_DNA"/>
</dbReference>
<dbReference type="Proteomes" id="UP000270219">
    <property type="component" value="Unassembled WGS sequence"/>
</dbReference>
<protein>
    <recommendedName>
        <fullName evidence="1">Glyoxalase/fosfomycin resistance/dioxygenase domain-containing protein</fullName>
    </recommendedName>
</protein>
<keyword evidence="3" id="KW-1185">Reference proteome</keyword>
<gene>
    <name evidence="2" type="ORF">D8M04_04260</name>
</gene>
<accession>A0A498DH25</accession>
<dbReference type="InterPro" id="IPR004360">
    <property type="entry name" value="Glyas_Fos-R_dOase_dom"/>
</dbReference>
<proteinExistence type="predicted"/>
<evidence type="ECO:0000259" key="1">
    <source>
        <dbReference type="Pfam" id="PF00903"/>
    </source>
</evidence>
<dbReference type="RefSeq" id="WP_121521632.1">
    <property type="nucleotide sequence ID" value="NZ_RCHR01000001.1"/>
</dbReference>
<evidence type="ECO:0000313" key="2">
    <source>
        <dbReference type="EMBL" id="RLL48478.1"/>
    </source>
</evidence>
<evidence type="ECO:0000313" key="3">
    <source>
        <dbReference type="Proteomes" id="UP000270219"/>
    </source>
</evidence>
<dbReference type="Pfam" id="PF00903">
    <property type="entry name" value="Glyoxalase"/>
    <property type="match status" value="1"/>
</dbReference>
<feature type="domain" description="Glyoxalase/fosfomycin resistance/dioxygenase" evidence="1">
    <location>
        <begin position="5"/>
        <end position="32"/>
    </location>
</feature>
<name>A0A498DH25_9BACI</name>
<dbReference type="AlphaFoldDB" id="A0A498DH25"/>